<gene>
    <name evidence="10" type="ORF">J3R75_001993</name>
</gene>
<dbReference type="FunFam" id="3.20.20.70:FF:000024">
    <property type="entry name" value="Indole-3-glycerol phosphate synthase"/>
    <property type="match status" value="1"/>
</dbReference>
<dbReference type="GO" id="GO:0004425">
    <property type="term" value="F:indole-3-glycerol-phosphate synthase activity"/>
    <property type="evidence" value="ECO:0007669"/>
    <property type="project" value="UniProtKB-EC"/>
</dbReference>
<comment type="caution">
    <text evidence="10">The sequence shown here is derived from an EMBL/GenBank/DDBJ whole genome shotgun (WGS) entry which is preliminary data.</text>
</comment>
<organism evidence="10 11">
    <name type="scientific">Oligosphaera ethanolica</name>
    <dbReference type="NCBI Taxonomy" id="760260"/>
    <lineage>
        <taxon>Bacteria</taxon>
        <taxon>Pseudomonadati</taxon>
        <taxon>Lentisphaerota</taxon>
        <taxon>Oligosphaeria</taxon>
        <taxon>Oligosphaerales</taxon>
        <taxon>Oligosphaeraceae</taxon>
        <taxon>Oligosphaera</taxon>
    </lineage>
</organism>
<evidence type="ECO:0000259" key="9">
    <source>
        <dbReference type="Pfam" id="PF00218"/>
    </source>
</evidence>
<proteinExistence type="predicted"/>
<dbReference type="GO" id="GO:0004640">
    <property type="term" value="F:phosphoribosylanthranilate isomerase activity"/>
    <property type="evidence" value="ECO:0007669"/>
    <property type="project" value="TreeGrafter"/>
</dbReference>
<comment type="catalytic activity">
    <reaction evidence="1">
        <text>1-(2-carboxyphenylamino)-1-deoxy-D-ribulose 5-phosphate + H(+) = (1S,2R)-1-C-(indol-3-yl)glycerol 3-phosphate + CO2 + H2O</text>
        <dbReference type="Rhea" id="RHEA:23476"/>
        <dbReference type="ChEBI" id="CHEBI:15377"/>
        <dbReference type="ChEBI" id="CHEBI:15378"/>
        <dbReference type="ChEBI" id="CHEBI:16526"/>
        <dbReference type="ChEBI" id="CHEBI:58613"/>
        <dbReference type="ChEBI" id="CHEBI:58866"/>
        <dbReference type="EC" id="4.1.1.48"/>
    </reaction>
</comment>
<dbReference type="NCBIfam" id="NF001377">
    <property type="entry name" value="PRK00278.2-4"/>
    <property type="match status" value="1"/>
</dbReference>
<dbReference type="EMBL" id="JAUSVL010000001">
    <property type="protein sequence ID" value="MDQ0289886.1"/>
    <property type="molecule type" value="Genomic_DNA"/>
</dbReference>
<keyword evidence="8 10" id="KW-0456">Lyase</keyword>
<evidence type="ECO:0000256" key="4">
    <source>
        <dbReference type="ARBA" id="ARBA00022605"/>
    </source>
</evidence>
<dbReference type="Proteomes" id="UP001238163">
    <property type="component" value="Unassembled WGS sequence"/>
</dbReference>
<protein>
    <recommendedName>
        <fullName evidence="3">indole-3-glycerol-phosphate synthase</fullName>
        <ecNumber evidence="3">4.1.1.48</ecNumber>
    </recommendedName>
</protein>
<dbReference type="InterPro" id="IPR013798">
    <property type="entry name" value="Indole-3-glycerol_P_synth_dom"/>
</dbReference>
<dbReference type="RefSeq" id="WP_307261329.1">
    <property type="nucleotide sequence ID" value="NZ_JAUSVL010000001.1"/>
</dbReference>
<keyword evidence="7" id="KW-0057">Aromatic amino acid biosynthesis</keyword>
<evidence type="ECO:0000256" key="6">
    <source>
        <dbReference type="ARBA" id="ARBA00022822"/>
    </source>
</evidence>
<dbReference type="Gene3D" id="3.20.20.70">
    <property type="entry name" value="Aldolase class I"/>
    <property type="match status" value="1"/>
</dbReference>
<evidence type="ECO:0000256" key="7">
    <source>
        <dbReference type="ARBA" id="ARBA00023141"/>
    </source>
</evidence>
<evidence type="ECO:0000313" key="11">
    <source>
        <dbReference type="Proteomes" id="UP001238163"/>
    </source>
</evidence>
<dbReference type="SUPFAM" id="SSF51366">
    <property type="entry name" value="Ribulose-phoshate binding barrel"/>
    <property type="match status" value="1"/>
</dbReference>
<keyword evidence="5" id="KW-0210">Decarboxylase</keyword>
<dbReference type="InterPro" id="IPR011060">
    <property type="entry name" value="RibuloseP-bd_barrel"/>
</dbReference>
<keyword evidence="6" id="KW-0822">Tryptophan biosynthesis</keyword>
<feature type="domain" description="Indole-3-glycerol phosphate synthase" evidence="9">
    <location>
        <begin position="4"/>
        <end position="254"/>
    </location>
</feature>
<sequence>MTILDQIVHDLLPDLTASKERLPLSELEIMVQDMPPARDFAAAFRTPGLHVIAELKKASPSKGVIRPRFNYLECARDLAAAGAAALSVVTEEKHFQGSLQMLSEVAECVEIPLLRKDFIIDPYQICEARLHGASAVLLIAALLPTGELARLSDYAQSLGMTVLGEAHNEDELMTLLGCDMPLIGINARDLHTFGIHIGNASKLLGEVPADRIAIAESAMNSHDDLMHAMRAGARGFLVGEALMRAEYPGDKLKEMLCGHA</sequence>
<keyword evidence="11" id="KW-1185">Reference proteome</keyword>
<dbReference type="PROSITE" id="PS00614">
    <property type="entry name" value="IGPS"/>
    <property type="match status" value="1"/>
</dbReference>
<dbReference type="InterPro" id="IPR001468">
    <property type="entry name" value="Indole-3-GlycerolPSynthase_CS"/>
</dbReference>
<dbReference type="CDD" id="cd00331">
    <property type="entry name" value="IGPS"/>
    <property type="match status" value="1"/>
</dbReference>
<dbReference type="Pfam" id="PF00218">
    <property type="entry name" value="IGPS"/>
    <property type="match status" value="1"/>
</dbReference>
<evidence type="ECO:0000256" key="8">
    <source>
        <dbReference type="ARBA" id="ARBA00023239"/>
    </source>
</evidence>
<name>A0AAE4ANQ1_9BACT</name>
<keyword evidence="4" id="KW-0028">Amino-acid biosynthesis</keyword>
<dbReference type="EC" id="4.1.1.48" evidence="3"/>
<comment type="pathway">
    <text evidence="2">Amino-acid biosynthesis; L-tryptophan biosynthesis; L-tryptophan from chorismate: step 4/5.</text>
</comment>
<reference evidence="10" key="1">
    <citation type="submission" date="2023-07" db="EMBL/GenBank/DDBJ databases">
        <title>Genomic Encyclopedia of Type Strains, Phase IV (KMG-IV): sequencing the most valuable type-strain genomes for metagenomic binning, comparative biology and taxonomic classification.</title>
        <authorList>
            <person name="Goeker M."/>
        </authorList>
    </citation>
    <scope>NUCLEOTIDE SEQUENCE</scope>
    <source>
        <strain evidence="10">DSM 24202</strain>
    </source>
</reference>
<dbReference type="AlphaFoldDB" id="A0AAE4ANQ1"/>
<evidence type="ECO:0000256" key="3">
    <source>
        <dbReference type="ARBA" id="ARBA00012362"/>
    </source>
</evidence>
<accession>A0AAE4ANQ1</accession>
<dbReference type="PANTHER" id="PTHR22854:SF2">
    <property type="entry name" value="INDOLE-3-GLYCEROL-PHOSPHATE SYNTHASE"/>
    <property type="match status" value="1"/>
</dbReference>
<evidence type="ECO:0000256" key="5">
    <source>
        <dbReference type="ARBA" id="ARBA00022793"/>
    </source>
</evidence>
<evidence type="ECO:0000256" key="2">
    <source>
        <dbReference type="ARBA" id="ARBA00004696"/>
    </source>
</evidence>
<dbReference type="InterPro" id="IPR045186">
    <property type="entry name" value="Indole-3-glycerol_P_synth"/>
</dbReference>
<dbReference type="PANTHER" id="PTHR22854">
    <property type="entry name" value="TRYPTOPHAN BIOSYNTHESIS PROTEIN"/>
    <property type="match status" value="1"/>
</dbReference>
<evidence type="ECO:0000313" key="10">
    <source>
        <dbReference type="EMBL" id="MDQ0289886.1"/>
    </source>
</evidence>
<dbReference type="InterPro" id="IPR013785">
    <property type="entry name" value="Aldolase_TIM"/>
</dbReference>
<evidence type="ECO:0000256" key="1">
    <source>
        <dbReference type="ARBA" id="ARBA00001633"/>
    </source>
</evidence>
<dbReference type="GO" id="GO:0000162">
    <property type="term" value="P:L-tryptophan biosynthetic process"/>
    <property type="evidence" value="ECO:0007669"/>
    <property type="project" value="UniProtKB-KW"/>
</dbReference>